<dbReference type="RefSeq" id="WP_343911304.1">
    <property type="nucleotide sequence ID" value="NZ_BAAAJE010000038.1"/>
</dbReference>
<proteinExistence type="predicted"/>
<accession>A0ABP4FFR4</accession>
<protein>
    <recommendedName>
        <fullName evidence="3">Sulfite exporter TauE/SafE family protein</fullName>
    </recommendedName>
</protein>
<dbReference type="EMBL" id="BAAAJE010000038">
    <property type="protein sequence ID" value="GAA1166207.1"/>
    <property type="molecule type" value="Genomic_DNA"/>
</dbReference>
<evidence type="ECO:0000313" key="1">
    <source>
        <dbReference type="EMBL" id="GAA1166207.1"/>
    </source>
</evidence>
<name>A0ABP4FFR4_9ACTN</name>
<sequence length="45" mass="4436">MTPDLLLAFVAGLVIAVVTTFVTSVVGASTYVVLSVVAAGSIAPD</sequence>
<organism evidence="1 2">
    <name type="scientific">Nocardioides aquiterrae</name>
    <dbReference type="NCBI Taxonomy" id="203799"/>
    <lineage>
        <taxon>Bacteria</taxon>
        <taxon>Bacillati</taxon>
        <taxon>Actinomycetota</taxon>
        <taxon>Actinomycetes</taxon>
        <taxon>Propionibacteriales</taxon>
        <taxon>Nocardioidaceae</taxon>
        <taxon>Nocardioides</taxon>
    </lineage>
</organism>
<evidence type="ECO:0000313" key="2">
    <source>
        <dbReference type="Proteomes" id="UP001499979"/>
    </source>
</evidence>
<reference evidence="2" key="1">
    <citation type="journal article" date="2019" name="Int. J. Syst. Evol. Microbiol.">
        <title>The Global Catalogue of Microorganisms (GCM) 10K type strain sequencing project: providing services to taxonomists for standard genome sequencing and annotation.</title>
        <authorList>
            <consortium name="The Broad Institute Genomics Platform"/>
            <consortium name="The Broad Institute Genome Sequencing Center for Infectious Disease"/>
            <person name="Wu L."/>
            <person name="Ma J."/>
        </authorList>
    </citation>
    <scope>NUCLEOTIDE SEQUENCE [LARGE SCALE GENOMIC DNA]</scope>
    <source>
        <strain evidence="2">JCM 11813</strain>
    </source>
</reference>
<dbReference type="Proteomes" id="UP001499979">
    <property type="component" value="Unassembled WGS sequence"/>
</dbReference>
<comment type="caution">
    <text evidence="1">The sequence shown here is derived from an EMBL/GenBank/DDBJ whole genome shotgun (WGS) entry which is preliminary data.</text>
</comment>
<gene>
    <name evidence="1" type="ORF">GCM10009606_49330</name>
</gene>
<keyword evidence="2" id="KW-1185">Reference proteome</keyword>
<evidence type="ECO:0008006" key="3">
    <source>
        <dbReference type="Google" id="ProtNLM"/>
    </source>
</evidence>